<dbReference type="EMBL" id="JARUPT010000011">
    <property type="protein sequence ID" value="KAK0381851.1"/>
    <property type="molecule type" value="Genomic_DNA"/>
</dbReference>
<name>A0ABQ9QE16_9PEZI</name>
<dbReference type="Proteomes" id="UP001169217">
    <property type="component" value="Unassembled WGS sequence"/>
</dbReference>
<evidence type="ECO:0000313" key="2">
    <source>
        <dbReference type="Proteomes" id="UP001169217"/>
    </source>
</evidence>
<comment type="caution">
    <text evidence="1">The sequence shown here is derived from an EMBL/GenBank/DDBJ whole genome shotgun (WGS) entry which is preliminary data.</text>
</comment>
<sequence>MREAPPKLILTVAILAAKYDCTLGLTAAVEYWLSSEIMDTIVQSVVIHPEKKHILLAAY</sequence>
<proteinExistence type="predicted"/>
<accession>A0ABQ9QE16</accession>
<evidence type="ECO:0000313" key="1">
    <source>
        <dbReference type="EMBL" id="KAK0381851.1"/>
    </source>
</evidence>
<keyword evidence="2" id="KW-1185">Reference proteome</keyword>
<gene>
    <name evidence="1" type="ORF">CLIM01_00750</name>
</gene>
<organism evidence="1 2">
    <name type="scientific">Colletotrichum limetticola</name>
    <dbReference type="NCBI Taxonomy" id="1209924"/>
    <lineage>
        <taxon>Eukaryota</taxon>
        <taxon>Fungi</taxon>
        <taxon>Dikarya</taxon>
        <taxon>Ascomycota</taxon>
        <taxon>Pezizomycotina</taxon>
        <taxon>Sordariomycetes</taxon>
        <taxon>Hypocreomycetidae</taxon>
        <taxon>Glomerellales</taxon>
        <taxon>Glomerellaceae</taxon>
        <taxon>Colletotrichum</taxon>
        <taxon>Colletotrichum acutatum species complex</taxon>
    </lineage>
</organism>
<protein>
    <submittedName>
        <fullName evidence="1">Uncharacterized protein</fullName>
    </submittedName>
</protein>
<reference evidence="1" key="1">
    <citation type="submission" date="2023-04" db="EMBL/GenBank/DDBJ databases">
        <title>Colletotrichum limetticola genome sequence.</title>
        <authorList>
            <person name="Baroncelli R."/>
        </authorList>
    </citation>
    <scope>NUCLEOTIDE SEQUENCE</scope>
    <source>
        <strain evidence="1">KLA-Anderson</strain>
    </source>
</reference>